<feature type="domain" description="Beta-lactamase-related" evidence="1">
    <location>
        <begin position="45"/>
        <end position="308"/>
    </location>
</feature>
<gene>
    <name evidence="2" type="ORF">GA0070604_1370</name>
</gene>
<dbReference type="Gene3D" id="3.40.710.10">
    <property type="entry name" value="DD-peptidase/beta-lactamase superfamily"/>
    <property type="match status" value="1"/>
</dbReference>
<evidence type="ECO:0000313" key="2">
    <source>
        <dbReference type="EMBL" id="SCL46866.1"/>
    </source>
</evidence>
<dbReference type="STRING" id="227316.GA0070604_1370"/>
<dbReference type="InterPro" id="IPR012338">
    <property type="entry name" value="Beta-lactam/transpept-like"/>
</dbReference>
<keyword evidence="3" id="KW-1185">Reference proteome</keyword>
<dbReference type="PANTHER" id="PTHR46825:SF9">
    <property type="entry name" value="BETA-LACTAMASE-RELATED DOMAIN-CONTAINING PROTEIN"/>
    <property type="match status" value="1"/>
</dbReference>
<dbReference type="Pfam" id="PF00144">
    <property type="entry name" value="Beta-lactamase"/>
    <property type="match status" value="1"/>
</dbReference>
<dbReference type="EMBL" id="FMHY01000002">
    <property type="protein sequence ID" value="SCL46866.1"/>
    <property type="molecule type" value="Genomic_DNA"/>
</dbReference>
<name>A0A1C6TYK0_9ACTN</name>
<accession>A0A1C6TYK0</accession>
<evidence type="ECO:0000313" key="3">
    <source>
        <dbReference type="Proteomes" id="UP000199696"/>
    </source>
</evidence>
<sequence>MAFATYAGDDSSAHAGRARKHRVGAMIRAEILVRQGDDFIVDDATETRYQLASVSKQFTAAAALLLVENGRLALDDPVGRWIDGCPEEWRDITLHHLLTHTSGLGHWDDYPMIDLARRLEPGELLKTFHRVPLRYPPGKGWSYSSPGYVLLAHVVERAADTPYRVFLADRIFDHLGLTRTFAGAPGGRPNLALGHDAEGQPLPTWELDVLGMGTGDVWSTAKDVLAWLDALQGGQLLSEPYRTLMLTEQARTGKGSDDSGYGYGVFVGELNGRRWWHHSGHNAGYKAFVGCIPDLGRRIVVLSNTEATDTSTIAPLLT</sequence>
<reference evidence="3" key="1">
    <citation type="submission" date="2016-06" db="EMBL/GenBank/DDBJ databases">
        <authorList>
            <person name="Varghese N."/>
            <person name="Submissions Spin"/>
        </authorList>
    </citation>
    <scope>NUCLEOTIDE SEQUENCE [LARGE SCALE GENOMIC DNA]</scope>
    <source>
        <strain evidence="3">DSM 44814</strain>
    </source>
</reference>
<dbReference type="SUPFAM" id="SSF56601">
    <property type="entry name" value="beta-lactamase/transpeptidase-like"/>
    <property type="match status" value="1"/>
</dbReference>
<protein>
    <submittedName>
        <fullName evidence="2">CubicO group peptidase, beta-lactamase class C family</fullName>
    </submittedName>
</protein>
<proteinExistence type="predicted"/>
<dbReference type="InterPro" id="IPR050491">
    <property type="entry name" value="AmpC-like"/>
</dbReference>
<dbReference type="PANTHER" id="PTHR46825">
    <property type="entry name" value="D-ALANYL-D-ALANINE-CARBOXYPEPTIDASE/ENDOPEPTIDASE AMPH"/>
    <property type="match status" value="1"/>
</dbReference>
<dbReference type="AlphaFoldDB" id="A0A1C6TYK0"/>
<organism evidence="2 3">
    <name type="scientific">Micromonospora eburnea</name>
    <dbReference type="NCBI Taxonomy" id="227316"/>
    <lineage>
        <taxon>Bacteria</taxon>
        <taxon>Bacillati</taxon>
        <taxon>Actinomycetota</taxon>
        <taxon>Actinomycetes</taxon>
        <taxon>Micromonosporales</taxon>
        <taxon>Micromonosporaceae</taxon>
        <taxon>Micromonospora</taxon>
    </lineage>
</organism>
<dbReference type="InterPro" id="IPR001466">
    <property type="entry name" value="Beta-lactam-related"/>
</dbReference>
<evidence type="ECO:0000259" key="1">
    <source>
        <dbReference type="Pfam" id="PF00144"/>
    </source>
</evidence>
<dbReference type="Proteomes" id="UP000199696">
    <property type="component" value="Unassembled WGS sequence"/>
</dbReference>